<dbReference type="PROSITE" id="PS01124">
    <property type="entry name" value="HTH_ARAC_FAMILY_2"/>
    <property type="match status" value="1"/>
</dbReference>
<gene>
    <name evidence="6" type="ORF">TH25_08700</name>
</gene>
<dbReference type="Proteomes" id="UP000252517">
    <property type="component" value="Unassembled WGS sequence"/>
</dbReference>
<accession>A0A367XDL9</accession>
<dbReference type="InterPro" id="IPR018060">
    <property type="entry name" value="HTH_AraC"/>
</dbReference>
<keyword evidence="4" id="KW-0472">Membrane</keyword>
<keyword evidence="4" id="KW-0812">Transmembrane</keyword>
<dbReference type="InterPro" id="IPR020449">
    <property type="entry name" value="Tscrpt_reg_AraC-type_HTH"/>
</dbReference>
<evidence type="ECO:0000256" key="3">
    <source>
        <dbReference type="ARBA" id="ARBA00023163"/>
    </source>
</evidence>
<feature type="transmembrane region" description="Helical" evidence="4">
    <location>
        <begin position="194"/>
        <end position="218"/>
    </location>
</feature>
<feature type="transmembrane region" description="Helical" evidence="4">
    <location>
        <begin position="39"/>
        <end position="60"/>
    </location>
</feature>
<dbReference type="Gene3D" id="1.10.10.60">
    <property type="entry name" value="Homeodomain-like"/>
    <property type="match status" value="2"/>
</dbReference>
<dbReference type="SUPFAM" id="SSF46689">
    <property type="entry name" value="Homeodomain-like"/>
    <property type="match status" value="1"/>
</dbReference>
<proteinExistence type="predicted"/>
<dbReference type="PROSITE" id="PS00041">
    <property type="entry name" value="HTH_ARAC_FAMILY_1"/>
    <property type="match status" value="1"/>
</dbReference>
<dbReference type="InterPro" id="IPR009057">
    <property type="entry name" value="Homeodomain-like_sf"/>
</dbReference>
<dbReference type="Pfam" id="PF12833">
    <property type="entry name" value="HTH_18"/>
    <property type="match status" value="1"/>
</dbReference>
<keyword evidence="3" id="KW-0804">Transcription</keyword>
<keyword evidence="4" id="KW-1133">Transmembrane helix</keyword>
<evidence type="ECO:0000256" key="4">
    <source>
        <dbReference type="SAM" id="Phobius"/>
    </source>
</evidence>
<dbReference type="AlphaFoldDB" id="A0A367XDL9"/>
<dbReference type="PANTHER" id="PTHR43280:SF29">
    <property type="entry name" value="ARAC-FAMILY TRANSCRIPTIONAL REGULATOR"/>
    <property type="match status" value="1"/>
</dbReference>
<evidence type="ECO:0000259" key="5">
    <source>
        <dbReference type="PROSITE" id="PS01124"/>
    </source>
</evidence>
<feature type="transmembrane region" description="Helical" evidence="4">
    <location>
        <begin position="6"/>
        <end position="27"/>
    </location>
</feature>
<protein>
    <recommendedName>
        <fullName evidence="5">HTH araC/xylS-type domain-containing protein</fullName>
    </recommendedName>
</protein>
<comment type="caution">
    <text evidence="6">The sequence shown here is derived from an EMBL/GenBank/DDBJ whole genome shotgun (WGS) entry which is preliminary data.</text>
</comment>
<feature type="domain" description="HTH araC/xylS-type" evidence="5">
    <location>
        <begin position="286"/>
        <end position="392"/>
    </location>
</feature>
<evidence type="ECO:0000256" key="2">
    <source>
        <dbReference type="ARBA" id="ARBA00023125"/>
    </source>
</evidence>
<feature type="transmembrane region" description="Helical" evidence="4">
    <location>
        <begin position="66"/>
        <end position="87"/>
    </location>
</feature>
<name>A0A367XDL9_9PROT</name>
<dbReference type="GO" id="GO:0043565">
    <property type="term" value="F:sequence-specific DNA binding"/>
    <property type="evidence" value="ECO:0007669"/>
    <property type="project" value="InterPro"/>
</dbReference>
<dbReference type="EMBL" id="JPWH01000005">
    <property type="protein sequence ID" value="RCK51738.1"/>
    <property type="molecule type" value="Genomic_DNA"/>
</dbReference>
<dbReference type="GO" id="GO:0003700">
    <property type="term" value="F:DNA-binding transcription factor activity"/>
    <property type="evidence" value="ECO:0007669"/>
    <property type="project" value="InterPro"/>
</dbReference>
<dbReference type="SMART" id="SM00342">
    <property type="entry name" value="HTH_ARAC"/>
    <property type="match status" value="1"/>
</dbReference>
<organism evidence="6 7">
    <name type="scientific">Thalassospira profundimaris</name>
    <dbReference type="NCBI Taxonomy" id="502049"/>
    <lineage>
        <taxon>Bacteria</taxon>
        <taxon>Pseudomonadati</taxon>
        <taxon>Pseudomonadota</taxon>
        <taxon>Alphaproteobacteria</taxon>
        <taxon>Rhodospirillales</taxon>
        <taxon>Thalassospiraceae</taxon>
        <taxon>Thalassospira</taxon>
    </lineage>
</organism>
<reference evidence="6 7" key="1">
    <citation type="submission" date="2014-07" db="EMBL/GenBank/DDBJ databases">
        <title>Draft genome sequence of Thalassospira profundimaris S25-3-2.</title>
        <authorList>
            <person name="Lai Q."/>
            <person name="Shao Z."/>
        </authorList>
    </citation>
    <scope>NUCLEOTIDE SEQUENCE [LARGE SCALE GENOMIC DNA]</scope>
    <source>
        <strain evidence="6 7">S25-3-2</strain>
    </source>
</reference>
<keyword evidence="1" id="KW-0805">Transcription regulation</keyword>
<feature type="transmembrane region" description="Helical" evidence="4">
    <location>
        <begin position="144"/>
        <end position="170"/>
    </location>
</feature>
<feature type="transmembrane region" description="Helical" evidence="4">
    <location>
        <begin position="224"/>
        <end position="246"/>
    </location>
</feature>
<dbReference type="PRINTS" id="PR00032">
    <property type="entry name" value="HTHARAC"/>
</dbReference>
<evidence type="ECO:0000256" key="1">
    <source>
        <dbReference type="ARBA" id="ARBA00023015"/>
    </source>
</evidence>
<dbReference type="InterPro" id="IPR018062">
    <property type="entry name" value="HTH_AraC-typ_CS"/>
</dbReference>
<sequence length="394" mass="44520">MDTLDIGWLLVSSAGLAQAVSLLVLLAGEGRRAFRANRWLCAFICAAALSFSQNVVDVLASADWRLYLFPLFGIIPYFYLPSVYLYFRELCGLPVRRTYRHYLLPVLMSAVLVVMVMMVFDRFGTQVAAGQTEFALNPFSDPTVINLSILTIVFAVALYVQLVVYMVWLWRMSLHYMRKLGEQMDGEQPGLKRWLVEFLSGITLIFFIYTISVVIDILDQDSEWISIVIEAGFVIVLFRLGHLLAVNPALFVASEPDASADASGQKTDNASDPERTRLILEDDDARRIRQDLEKLTSETDMMFDPLLTMPKMASAVGVKPNQLSFVLNRHIGKSFFDYVNEYRIQAATQRLIESPDRTILDIAIEVGFNSKSTFNLAFKKITGLTPSAYRQQKT</sequence>
<evidence type="ECO:0000313" key="7">
    <source>
        <dbReference type="Proteomes" id="UP000252517"/>
    </source>
</evidence>
<keyword evidence="2" id="KW-0238">DNA-binding</keyword>
<evidence type="ECO:0000313" key="6">
    <source>
        <dbReference type="EMBL" id="RCK51738.1"/>
    </source>
</evidence>
<dbReference type="PANTHER" id="PTHR43280">
    <property type="entry name" value="ARAC-FAMILY TRANSCRIPTIONAL REGULATOR"/>
    <property type="match status" value="1"/>
</dbReference>
<feature type="transmembrane region" description="Helical" evidence="4">
    <location>
        <begin position="99"/>
        <end position="120"/>
    </location>
</feature>